<accession>G2KP46</accession>
<sequence>MVGYIRGGHCAQSCHHRISIQDFGDESIGLKKSGNGGHRFP</sequence>
<protein>
    <submittedName>
        <fullName evidence="1">Uncharacterized protein</fullName>
    </submittedName>
</protein>
<gene>
    <name evidence="1" type="ordered locus">MICA_208</name>
</gene>
<proteinExistence type="predicted"/>
<evidence type="ECO:0000313" key="1">
    <source>
        <dbReference type="EMBL" id="AEP08554.1"/>
    </source>
</evidence>
<name>G2KP46_MICAA</name>
<reference evidence="1 2" key="1">
    <citation type="journal article" date="2011" name="BMC Genomics">
        <title>Genomic insights into an obligate epibiotic bacterial predator: Micavibrio aeruginosavorus ARL-13.</title>
        <authorList>
            <person name="Wang Z."/>
            <person name="Kadouri D."/>
            <person name="Wu M."/>
        </authorList>
    </citation>
    <scope>NUCLEOTIDE SEQUENCE [LARGE SCALE GENOMIC DNA]</scope>
    <source>
        <strain evidence="1 2">ARL-13</strain>
    </source>
</reference>
<organism evidence="1 2">
    <name type="scientific">Micavibrio aeruginosavorus (strain ARL-13)</name>
    <dbReference type="NCBI Taxonomy" id="856793"/>
    <lineage>
        <taxon>Bacteria</taxon>
        <taxon>Pseudomonadati</taxon>
        <taxon>Bdellovibrionota</taxon>
        <taxon>Bdellovibrionia</taxon>
        <taxon>Bdellovibrionales</taxon>
        <taxon>Pseudobdellovibrionaceae</taxon>
        <taxon>Micavibrio</taxon>
    </lineage>
</organism>
<dbReference type="AlphaFoldDB" id="G2KP46"/>
<evidence type="ECO:0000313" key="2">
    <source>
        <dbReference type="Proteomes" id="UP000009286"/>
    </source>
</evidence>
<dbReference type="Proteomes" id="UP000009286">
    <property type="component" value="Chromosome"/>
</dbReference>
<dbReference type="STRING" id="856793.MICA_208"/>
<dbReference type="HOGENOM" id="CLU_3272718_0_0_5"/>
<dbReference type="KEGG" id="mai:MICA_208"/>
<keyword evidence="2" id="KW-1185">Reference proteome</keyword>
<dbReference type="EMBL" id="CP002382">
    <property type="protein sequence ID" value="AEP08554.1"/>
    <property type="molecule type" value="Genomic_DNA"/>
</dbReference>